<dbReference type="PANTHER" id="PTHR10353">
    <property type="entry name" value="GLYCOSYL HYDROLASE"/>
    <property type="match status" value="1"/>
</dbReference>
<dbReference type="GO" id="GO:0016798">
    <property type="term" value="F:hydrolase activity, acting on glycosyl bonds"/>
    <property type="evidence" value="ECO:0007669"/>
    <property type="project" value="UniProtKB-KW"/>
</dbReference>
<organism evidence="5 6">
    <name type="scientific">Saccharothrix hoggarensis</name>
    <dbReference type="NCBI Taxonomy" id="913853"/>
    <lineage>
        <taxon>Bacteria</taxon>
        <taxon>Bacillati</taxon>
        <taxon>Actinomycetota</taxon>
        <taxon>Actinomycetes</taxon>
        <taxon>Pseudonocardiales</taxon>
        <taxon>Pseudonocardiaceae</taxon>
        <taxon>Saccharothrix</taxon>
    </lineage>
</organism>
<evidence type="ECO:0000256" key="1">
    <source>
        <dbReference type="ARBA" id="ARBA00010838"/>
    </source>
</evidence>
<dbReference type="PROSITE" id="PS00653">
    <property type="entry name" value="GLYCOSYL_HYDROL_F1_2"/>
    <property type="match status" value="1"/>
</dbReference>
<accession>A0ABW3QW26</accession>
<dbReference type="Proteomes" id="UP001597168">
    <property type="component" value="Unassembled WGS sequence"/>
</dbReference>
<evidence type="ECO:0000313" key="6">
    <source>
        <dbReference type="Proteomes" id="UP001597168"/>
    </source>
</evidence>
<evidence type="ECO:0000256" key="4">
    <source>
        <dbReference type="RuleBase" id="RU003690"/>
    </source>
</evidence>
<protein>
    <submittedName>
        <fullName evidence="5">Glycoside hydrolase family 1 protein</fullName>
        <ecNumber evidence="5">3.2.1.-</ecNumber>
    </submittedName>
</protein>
<dbReference type="PRINTS" id="PR00131">
    <property type="entry name" value="GLHYDRLASE1"/>
</dbReference>
<dbReference type="InterPro" id="IPR001360">
    <property type="entry name" value="Glyco_hydro_1"/>
</dbReference>
<proteinExistence type="inferred from homology"/>
<gene>
    <name evidence="5" type="ORF">ACFQ3T_16615</name>
</gene>
<evidence type="ECO:0000313" key="5">
    <source>
        <dbReference type="EMBL" id="MFD1148755.1"/>
    </source>
</evidence>
<dbReference type="PANTHER" id="PTHR10353:SF36">
    <property type="entry name" value="LP05116P"/>
    <property type="match status" value="1"/>
</dbReference>
<name>A0ABW3QW26_9PSEU</name>
<comment type="similarity">
    <text evidence="1 4">Belongs to the glycosyl hydrolase 1 family.</text>
</comment>
<dbReference type="Pfam" id="PF00232">
    <property type="entry name" value="Glyco_hydro_1"/>
    <property type="match status" value="1"/>
</dbReference>
<dbReference type="InterPro" id="IPR017853">
    <property type="entry name" value="GH"/>
</dbReference>
<keyword evidence="2 5" id="KW-0378">Hydrolase</keyword>
<reference evidence="6" key="1">
    <citation type="journal article" date="2019" name="Int. J. Syst. Evol. Microbiol.">
        <title>The Global Catalogue of Microorganisms (GCM) 10K type strain sequencing project: providing services to taxonomists for standard genome sequencing and annotation.</title>
        <authorList>
            <consortium name="The Broad Institute Genomics Platform"/>
            <consortium name="The Broad Institute Genome Sequencing Center for Infectious Disease"/>
            <person name="Wu L."/>
            <person name="Ma J."/>
        </authorList>
    </citation>
    <scope>NUCLEOTIDE SEQUENCE [LARGE SCALE GENOMIC DNA]</scope>
    <source>
        <strain evidence="6">CCUG 60214</strain>
    </source>
</reference>
<dbReference type="EC" id="3.2.1.-" evidence="5"/>
<evidence type="ECO:0000256" key="3">
    <source>
        <dbReference type="ARBA" id="ARBA00023295"/>
    </source>
</evidence>
<keyword evidence="6" id="KW-1185">Reference proteome</keyword>
<dbReference type="Gene3D" id="3.20.20.80">
    <property type="entry name" value="Glycosidases"/>
    <property type="match status" value="1"/>
</dbReference>
<evidence type="ECO:0000256" key="2">
    <source>
        <dbReference type="ARBA" id="ARBA00022801"/>
    </source>
</evidence>
<keyword evidence="3 5" id="KW-0326">Glycosidase</keyword>
<comment type="caution">
    <text evidence="5">The sequence shown here is derived from an EMBL/GenBank/DDBJ whole genome shotgun (WGS) entry which is preliminary data.</text>
</comment>
<sequence>MTFTFWEVRVTRPDDVLGADFLWGVSTSAFQIEGAFTAGGRQPSVWDAFPAFEGQDASVACDHYHRYREDVGLMRSLGVGAYRFSVSWPRVLAGDLEFYDRLVDELLESGIAPVATLYHWDTPVAVEGAGGWLHRDTAHRFAEYAGTVGARLADRVAMWIPINEPAMVTLLGYAVGQHAPGKALLYDALPTAHHLNLAHGLAAGALRSAGARAIGTANNHTPAWPAGPSDVPAAEAYSDLHNWLYADAQLAGRYPDALADRLPIVDGDLAIVAAPLDFYGVNYYNPTRLRTPSEGNPLPFELVEIEEYPKTGFGWPVVPSGLSEMISLLRDRFVDLPPVYVTESGCSYPHSLDDTERIAYLDGHIAEAVKAGARGYFVWSLMDNFEWDSGYSQRFGLVHVDYATQQRTPRASYEWYRDRIRQ</sequence>
<dbReference type="InterPro" id="IPR033132">
    <property type="entry name" value="GH_1_N_CS"/>
</dbReference>
<dbReference type="EMBL" id="JBHTLK010000076">
    <property type="protein sequence ID" value="MFD1148755.1"/>
    <property type="molecule type" value="Genomic_DNA"/>
</dbReference>
<dbReference type="SUPFAM" id="SSF51445">
    <property type="entry name" value="(Trans)glycosidases"/>
    <property type="match status" value="1"/>
</dbReference>